<evidence type="ECO:0000256" key="6">
    <source>
        <dbReference type="ARBA" id="ARBA00023125"/>
    </source>
</evidence>
<dbReference type="Gene3D" id="3.90.1680.10">
    <property type="entry name" value="SOS response associated peptidase-like"/>
    <property type="match status" value="1"/>
</dbReference>
<dbReference type="Proteomes" id="UP000187172">
    <property type="component" value="Unassembled WGS sequence"/>
</dbReference>
<keyword evidence="4 8" id="KW-0378">Hydrolase</keyword>
<evidence type="ECO:0000256" key="2">
    <source>
        <dbReference type="ARBA" id="ARBA00022670"/>
    </source>
</evidence>
<evidence type="ECO:0000256" key="8">
    <source>
        <dbReference type="RuleBase" id="RU364100"/>
    </source>
</evidence>
<organism evidence="9 10">
    <name type="scientific">Paenibacillus rhizosphaerae</name>
    <dbReference type="NCBI Taxonomy" id="297318"/>
    <lineage>
        <taxon>Bacteria</taxon>
        <taxon>Bacillati</taxon>
        <taxon>Bacillota</taxon>
        <taxon>Bacilli</taxon>
        <taxon>Bacillales</taxon>
        <taxon>Paenibacillaceae</taxon>
        <taxon>Paenibacillus</taxon>
    </lineage>
</organism>
<evidence type="ECO:0000256" key="4">
    <source>
        <dbReference type="ARBA" id="ARBA00022801"/>
    </source>
</evidence>
<dbReference type="Pfam" id="PF02586">
    <property type="entry name" value="SRAP"/>
    <property type="match status" value="1"/>
</dbReference>
<gene>
    <name evidence="9" type="ORF">BK138_12895</name>
</gene>
<dbReference type="GO" id="GO:0003697">
    <property type="term" value="F:single-stranded DNA binding"/>
    <property type="evidence" value="ECO:0007669"/>
    <property type="project" value="InterPro"/>
</dbReference>
<keyword evidence="6" id="KW-0238">DNA-binding</keyword>
<evidence type="ECO:0000256" key="7">
    <source>
        <dbReference type="ARBA" id="ARBA00023239"/>
    </source>
</evidence>
<keyword evidence="7" id="KW-0456">Lyase</keyword>
<keyword evidence="5" id="KW-0190">Covalent protein-DNA linkage</keyword>
<dbReference type="GO" id="GO:0016829">
    <property type="term" value="F:lyase activity"/>
    <property type="evidence" value="ECO:0007669"/>
    <property type="project" value="UniProtKB-KW"/>
</dbReference>
<dbReference type="RefSeq" id="WP_076169952.1">
    <property type="nucleotide sequence ID" value="NZ_MRTP01000002.1"/>
</dbReference>
<reference evidence="9 10" key="1">
    <citation type="submission" date="2016-11" db="EMBL/GenBank/DDBJ databases">
        <title>Paenibacillus species isolates.</title>
        <authorList>
            <person name="Beno S.M."/>
        </authorList>
    </citation>
    <scope>NUCLEOTIDE SEQUENCE [LARGE SCALE GENOMIC DNA]</scope>
    <source>
        <strain evidence="9 10">FSL R5-0378</strain>
    </source>
</reference>
<dbReference type="STRING" id="297318.BK138_12895"/>
<evidence type="ECO:0000256" key="3">
    <source>
        <dbReference type="ARBA" id="ARBA00022763"/>
    </source>
</evidence>
<evidence type="ECO:0000256" key="1">
    <source>
        <dbReference type="ARBA" id="ARBA00008136"/>
    </source>
</evidence>
<evidence type="ECO:0000313" key="9">
    <source>
        <dbReference type="EMBL" id="OMF55560.1"/>
    </source>
</evidence>
<dbReference type="GO" id="GO:0106300">
    <property type="term" value="P:protein-DNA covalent cross-linking repair"/>
    <property type="evidence" value="ECO:0007669"/>
    <property type="project" value="InterPro"/>
</dbReference>
<dbReference type="InterPro" id="IPR003738">
    <property type="entry name" value="SRAP"/>
</dbReference>
<accession>A0A1R1EUN9</accession>
<protein>
    <recommendedName>
        <fullName evidence="8">Abasic site processing protein</fullName>
        <ecNumber evidence="8">3.4.-.-</ecNumber>
    </recommendedName>
</protein>
<name>A0A1R1EUN9_9BACL</name>
<dbReference type="EC" id="3.4.-.-" evidence="8"/>
<evidence type="ECO:0000313" key="10">
    <source>
        <dbReference type="Proteomes" id="UP000187172"/>
    </source>
</evidence>
<dbReference type="PANTHER" id="PTHR13604:SF0">
    <property type="entry name" value="ABASIC SITE PROCESSING PROTEIN HMCES"/>
    <property type="match status" value="1"/>
</dbReference>
<evidence type="ECO:0000256" key="5">
    <source>
        <dbReference type="ARBA" id="ARBA00023124"/>
    </source>
</evidence>
<dbReference type="EMBL" id="MRTP01000002">
    <property type="protein sequence ID" value="OMF55560.1"/>
    <property type="molecule type" value="Genomic_DNA"/>
</dbReference>
<proteinExistence type="inferred from homology"/>
<comment type="caution">
    <text evidence="9">The sequence shown here is derived from an EMBL/GenBank/DDBJ whole genome shotgun (WGS) entry which is preliminary data.</text>
</comment>
<keyword evidence="2 8" id="KW-0645">Protease</keyword>
<dbReference type="PANTHER" id="PTHR13604">
    <property type="entry name" value="DC12-RELATED"/>
    <property type="match status" value="1"/>
</dbReference>
<keyword evidence="10" id="KW-1185">Reference proteome</keyword>
<dbReference type="GO" id="GO:0008233">
    <property type="term" value="F:peptidase activity"/>
    <property type="evidence" value="ECO:0007669"/>
    <property type="project" value="UniProtKB-KW"/>
</dbReference>
<dbReference type="AlphaFoldDB" id="A0A1R1EUN9"/>
<dbReference type="SUPFAM" id="SSF143081">
    <property type="entry name" value="BB1717-like"/>
    <property type="match status" value="1"/>
</dbReference>
<comment type="similarity">
    <text evidence="1 8">Belongs to the SOS response-associated peptidase family.</text>
</comment>
<keyword evidence="3" id="KW-0227">DNA damage</keyword>
<sequence>MCGRYTLTVSMEELMLRYELELALNFHPRYNIAPAQNVLAVIHDGSSLRAGQLKWGLVPSWAKDSSMGSRMINARSETLADKPAYKLPFARKRCLIPADGFYEWMKTDSGKVPYRITLRGGGIFSMAGLYDTWLQEDGSKLSTCTVITSGPNALMAPIHDRMPVILRPEDEMAWLDRGQTDVNALQKLLVPYSAEEMEAYPVARTVNSVKNDTPDCIERVPEGA</sequence>
<dbReference type="GO" id="GO:0006508">
    <property type="term" value="P:proteolysis"/>
    <property type="evidence" value="ECO:0007669"/>
    <property type="project" value="UniProtKB-KW"/>
</dbReference>
<dbReference type="InterPro" id="IPR036590">
    <property type="entry name" value="SRAP-like"/>
</dbReference>